<keyword evidence="3" id="KW-0378">Hydrolase</keyword>
<dbReference type="GO" id="GO:0016787">
    <property type="term" value="F:hydrolase activity"/>
    <property type="evidence" value="ECO:0007669"/>
    <property type="project" value="UniProtKB-KW"/>
</dbReference>
<dbReference type="InterPro" id="IPR013078">
    <property type="entry name" value="His_Pase_superF_clade-1"/>
</dbReference>
<dbReference type="InterPro" id="IPR050275">
    <property type="entry name" value="PGM_Phosphatase"/>
</dbReference>
<dbReference type="InterPro" id="IPR029033">
    <property type="entry name" value="His_PPase_superfam"/>
</dbReference>
<name>A0ABZ2CDL8_9BACI</name>
<evidence type="ECO:0000256" key="1">
    <source>
        <dbReference type="ARBA" id="ARBA00023152"/>
    </source>
</evidence>
<reference evidence="3 4" key="1">
    <citation type="submission" date="2023-10" db="EMBL/GenBank/DDBJ databases">
        <title>Niallia locisalis sp.nov. isolated from a salt pond sample.</title>
        <authorList>
            <person name="Li X.-J."/>
            <person name="Dong L."/>
        </authorList>
    </citation>
    <scope>NUCLEOTIDE SEQUENCE [LARGE SCALE GENOMIC DNA]</scope>
    <source>
        <strain evidence="3 4">DSM 29761</strain>
    </source>
</reference>
<accession>A0ABZ2CDL8</accession>
<dbReference type="Gene3D" id="3.40.50.1240">
    <property type="entry name" value="Phosphoglycerate mutase-like"/>
    <property type="match status" value="1"/>
</dbReference>
<dbReference type="Proteomes" id="UP001357223">
    <property type="component" value="Chromosome"/>
</dbReference>
<dbReference type="EC" id="3.1.3.-" evidence="3"/>
<keyword evidence="1" id="KW-0324">Glycolysis</keyword>
<organism evidence="3 4">
    <name type="scientific">Niallia oryzisoli</name>
    <dbReference type="NCBI Taxonomy" id="1737571"/>
    <lineage>
        <taxon>Bacteria</taxon>
        <taxon>Bacillati</taxon>
        <taxon>Bacillota</taxon>
        <taxon>Bacilli</taxon>
        <taxon>Bacillales</taxon>
        <taxon>Bacillaceae</taxon>
        <taxon>Niallia</taxon>
    </lineage>
</organism>
<gene>
    <name evidence="3" type="ORF">R4Z09_02145</name>
</gene>
<dbReference type="PANTHER" id="PTHR48100:SF1">
    <property type="entry name" value="HISTIDINE PHOSPHATASE FAMILY PROTEIN-RELATED"/>
    <property type="match status" value="1"/>
</dbReference>
<evidence type="ECO:0000256" key="2">
    <source>
        <dbReference type="ARBA" id="ARBA00023235"/>
    </source>
</evidence>
<keyword evidence="2" id="KW-0413">Isomerase</keyword>
<dbReference type="PANTHER" id="PTHR48100">
    <property type="entry name" value="BROAD-SPECIFICITY PHOSPHATASE YOR283W-RELATED"/>
    <property type="match status" value="1"/>
</dbReference>
<protein>
    <submittedName>
        <fullName evidence="3">Histidine phosphatase family protein</fullName>
        <ecNumber evidence="3">3.1.3.-</ecNumber>
    </submittedName>
</protein>
<dbReference type="InterPro" id="IPR001345">
    <property type="entry name" value="PG/BPGM_mutase_AS"/>
</dbReference>
<evidence type="ECO:0000313" key="3">
    <source>
        <dbReference type="EMBL" id="WVX81869.1"/>
    </source>
</evidence>
<dbReference type="PROSITE" id="PS00175">
    <property type="entry name" value="PG_MUTASE"/>
    <property type="match status" value="1"/>
</dbReference>
<dbReference type="RefSeq" id="WP_338450779.1">
    <property type="nucleotide sequence ID" value="NZ_CP137640.1"/>
</dbReference>
<dbReference type="EMBL" id="CP137640">
    <property type="protein sequence ID" value="WVX81869.1"/>
    <property type="molecule type" value="Genomic_DNA"/>
</dbReference>
<dbReference type="SUPFAM" id="SSF53254">
    <property type="entry name" value="Phosphoglycerate mutase-like"/>
    <property type="match status" value="1"/>
</dbReference>
<evidence type="ECO:0000313" key="4">
    <source>
        <dbReference type="Proteomes" id="UP001357223"/>
    </source>
</evidence>
<sequence length="210" mass="24257">MLKLYIVRHGETEWNKVQRIQGRLNSNLTDKGRHYAGLLGEKLKDTEFTGIISSPSERALETAQLIRGTRTTPIKTDERIMEMHLGHWQGLTTKEIKEQYPEEYDSYMNQPDIYLNGDGESFTDMLNRANEFLRELKNSEMTGNLLIVTHGLFIKILYLIFKGIELKDLWTESTVNGTSLSIVKLEHGRFELMVEGDMSHVKEKDSTVIY</sequence>
<proteinExistence type="predicted"/>
<dbReference type="CDD" id="cd07067">
    <property type="entry name" value="HP_PGM_like"/>
    <property type="match status" value="1"/>
</dbReference>
<dbReference type="SMART" id="SM00855">
    <property type="entry name" value="PGAM"/>
    <property type="match status" value="1"/>
</dbReference>
<keyword evidence="4" id="KW-1185">Reference proteome</keyword>
<dbReference type="Pfam" id="PF00300">
    <property type="entry name" value="His_Phos_1"/>
    <property type="match status" value="1"/>
</dbReference>